<dbReference type="SUPFAM" id="SSF103451">
    <property type="entry name" value="PetN subunit of the cytochrome b6f complex"/>
    <property type="match status" value="1"/>
</dbReference>
<name>A0ABQ7GTL0_DUNSA</name>
<evidence type="ECO:0000256" key="6">
    <source>
        <dbReference type="ARBA" id="ARBA00022982"/>
    </source>
</evidence>
<dbReference type="InterPro" id="IPR036143">
    <property type="entry name" value="Cytochr_b6-f_cplx_su8_sf"/>
</dbReference>
<evidence type="ECO:0000256" key="12">
    <source>
        <dbReference type="SAM" id="Phobius"/>
    </source>
</evidence>
<comment type="function">
    <text evidence="1">Component of the cytochrome b6-f complex, which mediates electron transfer between photosystem II (PSII) and photosystem I (PSI), cyclic electron flow around PSI, and state transitions.</text>
</comment>
<evidence type="ECO:0000256" key="10">
    <source>
        <dbReference type="ARBA" id="ARBA00031459"/>
    </source>
</evidence>
<keyword evidence="4" id="KW-0813">Transport</keyword>
<evidence type="ECO:0000256" key="1">
    <source>
        <dbReference type="ARBA" id="ARBA00003068"/>
    </source>
</evidence>
<dbReference type="Pfam" id="PF03742">
    <property type="entry name" value="PetN"/>
    <property type="match status" value="1"/>
</dbReference>
<evidence type="ECO:0000313" key="14">
    <source>
        <dbReference type="Proteomes" id="UP000815325"/>
    </source>
</evidence>
<evidence type="ECO:0000256" key="4">
    <source>
        <dbReference type="ARBA" id="ARBA00022448"/>
    </source>
</evidence>
<evidence type="ECO:0000256" key="5">
    <source>
        <dbReference type="ARBA" id="ARBA00022692"/>
    </source>
</evidence>
<comment type="subunit">
    <text evidence="9">The 4 large subunits of the cytochrome b6-f complex are cytochrome b6, subunit IV (17 kDa polypeptide, PetD), cytochrome f and the Rieske protein, while the 4 small subunits are PetG, PetL, PetM and PetN. The complex functions as a dimer.</text>
</comment>
<comment type="caution">
    <text evidence="13">The sequence shown here is derived from an EMBL/GenBank/DDBJ whole genome shotgun (WGS) entry which is preliminary data.</text>
</comment>
<keyword evidence="6" id="KW-0249">Electron transport</keyword>
<evidence type="ECO:0000256" key="7">
    <source>
        <dbReference type="ARBA" id="ARBA00022989"/>
    </source>
</evidence>
<gene>
    <name evidence="13" type="ORF">DUNSADRAFT_3665</name>
</gene>
<comment type="subcellular location">
    <subcellularLocation>
        <location evidence="2">Membrane</location>
        <topology evidence="2">Single-pass membrane protein</topology>
    </subcellularLocation>
</comment>
<keyword evidence="7 12" id="KW-1133">Transmembrane helix</keyword>
<reference evidence="13" key="1">
    <citation type="submission" date="2017-08" db="EMBL/GenBank/DDBJ databases">
        <authorList>
            <person name="Polle J.E."/>
            <person name="Barry K."/>
            <person name="Cushman J."/>
            <person name="Schmutz J."/>
            <person name="Tran D."/>
            <person name="Hathwaick L.T."/>
            <person name="Yim W.C."/>
            <person name="Jenkins J."/>
            <person name="Mckie-Krisberg Z.M."/>
            <person name="Prochnik S."/>
            <person name="Lindquist E."/>
            <person name="Dockter R.B."/>
            <person name="Adam C."/>
            <person name="Molina H."/>
            <person name="Bunkerborg J."/>
            <person name="Jin E."/>
            <person name="Buchheim M."/>
            <person name="Magnuson J."/>
        </authorList>
    </citation>
    <scope>NUCLEOTIDE SEQUENCE</scope>
    <source>
        <strain evidence="13">CCAP 19/18</strain>
    </source>
</reference>
<dbReference type="HAMAP" id="MF_00395">
    <property type="entry name" value="Cytb6_f_PetN"/>
    <property type="match status" value="1"/>
</dbReference>
<evidence type="ECO:0000313" key="13">
    <source>
        <dbReference type="EMBL" id="KAF5837944.1"/>
    </source>
</evidence>
<comment type="similarity">
    <text evidence="3">Belongs to the PetN family.</text>
</comment>
<keyword evidence="14" id="KW-1185">Reference proteome</keyword>
<proteinExistence type="inferred from homology"/>
<dbReference type="Proteomes" id="UP000815325">
    <property type="component" value="Unassembled WGS sequence"/>
</dbReference>
<evidence type="ECO:0000256" key="2">
    <source>
        <dbReference type="ARBA" id="ARBA00004167"/>
    </source>
</evidence>
<accession>A0ABQ7GTL0</accession>
<protein>
    <recommendedName>
        <fullName evidence="10">Cytochrome b6-f complex subunit PetN</fullName>
    </recommendedName>
    <alternativeName>
        <fullName evidence="11">Cytochrome b6-f complex subunit VIII</fullName>
    </alternativeName>
</protein>
<keyword evidence="8 12" id="KW-0472">Membrane</keyword>
<feature type="transmembrane region" description="Helical" evidence="12">
    <location>
        <begin position="50"/>
        <end position="70"/>
    </location>
</feature>
<evidence type="ECO:0000256" key="3">
    <source>
        <dbReference type="ARBA" id="ARBA00010969"/>
    </source>
</evidence>
<evidence type="ECO:0000256" key="8">
    <source>
        <dbReference type="ARBA" id="ARBA00023136"/>
    </source>
</evidence>
<sequence>MLAQKTCAAPVVRPAALRAPVAVRPLTRKPVQVRASSSPQQQQQQTTQKVAAATAVSTLALAAAPAAQAAQEAFMVAEGEPFIVQVGWAAVCVMFSFSLSLVVWGRSGM</sequence>
<evidence type="ECO:0000256" key="9">
    <source>
        <dbReference type="ARBA" id="ARBA00025834"/>
    </source>
</evidence>
<keyword evidence="5 12" id="KW-0812">Transmembrane</keyword>
<evidence type="ECO:0000256" key="11">
    <source>
        <dbReference type="ARBA" id="ARBA00031982"/>
    </source>
</evidence>
<dbReference type="EMBL" id="MU069597">
    <property type="protein sequence ID" value="KAF5837944.1"/>
    <property type="molecule type" value="Genomic_DNA"/>
</dbReference>
<organism evidence="13 14">
    <name type="scientific">Dunaliella salina</name>
    <name type="common">Green alga</name>
    <name type="synonym">Protococcus salinus</name>
    <dbReference type="NCBI Taxonomy" id="3046"/>
    <lineage>
        <taxon>Eukaryota</taxon>
        <taxon>Viridiplantae</taxon>
        <taxon>Chlorophyta</taxon>
        <taxon>core chlorophytes</taxon>
        <taxon>Chlorophyceae</taxon>
        <taxon>CS clade</taxon>
        <taxon>Chlamydomonadales</taxon>
        <taxon>Dunaliellaceae</taxon>
        <taxon>Dunaliella</taxon>
    </lineage>
</organism>
<feature type="transmembrane region" description="Helical" evidence="12">
    <location>
        <begin position="82"/>
        <end position="104"/>
    </location>
</feature>
<dbReference type="InterPro" id="IPR005497">
    <property type="entry name" value="Cytochrome_b6-f_cplx_su8"/>
</dbReference>